<reference evidence="2" key="1">
    <citation type="submission" date="2018-01" db="EMBL/GenBank/DDBJ databases">
        <title>An insight into the sialome of Amazonian anophelines.</title>
        <authorList>
            <person name="Ribeiro J.M."/>
            <person name="Scarpassa V."/>
            <person name="Calvo E."/>
        </authorList>
    </citation>
    <scope>NUCLEOTIDE SEQUENCE</scope>
</reference>
<evidence type="ECO:0000256" key="1">
    <source>
        <dbReference type="SAM" id="SignalP"/>
    </source>
</evidence>
<proteinExistence type="predicted"/>
<feature type="signal peptide" evidence="1">
    <location>
        <begin position="1"/>
        <end position="23"/>
    </location>
</feature>
<evidence type="ECO:0000313" key="2">
    <source>
        <dbReference type="EMBL" id="MBW79247.1"/>
    </source>
</evidence>
<organism evidence="2">
    <name type="scientific">Anopheles darlingi</name>
    <name type="common">Mosquito</name>
    <dbReference type="NCBI Taxonomy" id="43151"/>
    <lineage>
        <taxon>Eukaryota</taxon>
        <taxon>Metazoa</taxon>
        <taxon>Ecdysozoa</taxon>
        <taxon>Arthropoda</taxon>
        <taxon>Hexapoda</taxon>
        <taxon>Insecta</taxon>
        <taxon>Pterygota</taxon>
        <taxon>Neoptera</taxon>
        <taxon>Endopterygota</taxon>
        <taxon>Diptera</taxon>
        <taxon>Nematocera</taxon>
        <taxon>Culicoidea</taxon>
        <taxon>Culicidae</taxon>
        <taxon>Anophelinae</taxon>
        <taxon>Anopheles</taxon>
    </lineage>
</organism>
<dbReference type="EMBL" id="GGFL01015069">
    <property type="protein sequence ID" value="MBW79247.1"/>
    <property type="molecule type" value="Transcribed_RNA"/>
</dbReference>
<keyword evidence="1" id="KW-0732">Signal</keyword>
<dbReference type="AlphaFoldDB" id="A0A2M4DNV3"/>
<sequence length="104" mass="12152">MRKLCAVCASLAVVWWRWSNVLAFGPIPRDWHYFHINPASRGPRRKRQTRSSAPGFLFDNNLGWIPNDRVEHLFPFLRCVYHLLEPRCRSAFPAAHVTTTHRGL</sequence>
<accession>A0A2M4DNV3</accession>
<protein>
    <submittedName>
        <fullName evidence="2">Putative secreted protein</fullName>
    </submittedName>
</protein>
<feature type="chain" id="PRO_5014941323" evidence="1">
    <location>
        <begin position="24"/>
        <end position="104"/>
    </location>
</feature>
<name>A0A2M4DNV3_ANODA</name>